<dbReference type="RefSeq" id="WP_186903414.1">
    <property type="nucleotide sequence ID" value="NZ_CBDHGB010000003.1"/>
</dbReference>
<protein>
    <submittedName>
        <fullName evidence="2">Uncharacterized protein</fullName>
    </submittedName>
</protein>
<reference evidence="2 3" key="1">
    <citation type="submission" date="2020-08" db="EMBL/GenBank/DDBJ databases">
        <title>Novel species isolated from subtropical streams in China.</title>
        <authorList>
            <person name="Lu H."/>
        </authorList>
    </citation>
    <scope>NUCLEOTIDE SEQUENCE [LARGE SCALE GENOMIC DNA]</scope>
    <source>
        <strain evidence="2 3">CY22W</strain>
    </source>
</reference>
<evidence type="ECO:0000313" key="2">
    <source>
        <dbReference type="EMBL" id="MBC3931670.1"/>
    </source>
</evidence>
<gene>
    <name evidence="2" type="ORF">H8K43_08320</name>
</gene>
<evidence type="ECO:0000313" key="3">
    <source>
        <dbReference type="Proteomes" id="UP000654304"/>
    </source>
</evidence>
<organism evidence="2 3">
    <name type="scientific">Undibacterium curvum</name>
    <dbReference type="NCBI Taxonomy" id="2762294"/>
    <lineage>
        <taxon>Bacteria</taxon>
        <taxon>Pseudomonadati</taxon>
        <taxon>Pseudomonadota</taxon>
        <taxon>Betaproteobacteria</taxon>
        <taxon>Burkholderiales</taxon>
        <taxon>Oxalobacteraceae</taxon>
        <taxon>Undibacterium</taxon>
    </lineage>
</organism>
<dbReference type="EMBL" id="JACOGD010000004">
    <property type="protein sequence ID" value="MBC3931670.1"/>
    <property type="molecule type" value="Genomic_DNA"/>
</dbReference>
<feature type="transmembrane region" description="Helical" evidence="1">
    <location>
        <begin position="77"/>
        <end position="107"/>
    </location>
</feature>
<sequence length="115" mass="12191">MKTKKTYIAFGILTCAAILALIFQLSPETHVVWDDEEVGGVVGWGLGFFGILIGLGASFFALLITGLVFASLSAVMVLVFAAVVLAVCFALAPLLLPFLILAGLIMLMSRRKTVS</sequence>
<dbReference type="Proteomes" id="UP000654304">
    <property type="component" value="Unassembled WGS sequence"/>
</dbReference>
<name>A0ABR7A430_9BURK</name>
<keyword evidence="1" id="KW-1133">Transmembrane helix</keyword>
<feature type="transmembrane region" description="Helical" evidence="1">
    <location>
        <begin position="46"/>
        <end position="70"/>
    </location>
</feature>
<accession>A0ABR7A430</accession>
<evidence type="ECO:0000256" key="1">
    <source>
        <dbReference type="SAM" id="Phobius"/>
    </source>
</evidence>
<keyword evidence="1" id="KW-0472">Membrane</keyword>
<proteinExistence type="predicted"/>
<feature type="transmembrane region" description="Helical" evidence="1">
    <location>
        <begin position="7"/>
        <end position="26"/>
    </location>
</feature>
<comment type="caution">
    <text evidence="2">The sequence shown here is derived from an EMBL/GenBank/DDBJ whole genome shotgun (WGS) entry which is preliminary data.</text>
</comment>
<keyword evidence="3" id="KW-1185">Reference proteome</keyword>
<keyword evidence="1" id="KW-0812">Transmembrane</keyword>